<sequence length="194" mass="21587">MHPEPPASPPGPGIVVLGRFQPFHHGHALLIKAAEEWRRLNASELPLVIAIGSSNRPESIENPWSPTERIVMLNTWLETQGIDNVSIVTVPDIEDPPNWVTHAERYHGTAGVFFTSDVSSAELYESTDWSVVMTSLEQRDSFEGWRVRETARMMSTVDDEEAVRSVLSQSIPLVVVDYLIGSNALRRLAFLGEG</sequence>
<evidence type="ECO:0000256" key="2">
    <source>
        <dbReference type="ARBA" id="ARBA00022695"/>
    </source>
</evidence>
<dbReference type="PANTHER" id="PTHR21342:SF0">
    <property type="entry name" value="BIFUNCTIONAL NMN ADENYLYLTRANSFERASE_NUDIX HYDROLASE"/>
    <property type="match status" value="1"/>
</dbReference>
<name>A0A381Y8A9_9ZZZZ</name>
<dbReference type="Gene3D" id="3.40.50.620">
    <property type="entry name" value="HUPs"/>
    <property type="match status" value="1"/>
</dbReference>
<dbReference type="EMBL" id="UINC01017627">
    <property type="protein sequence ID" value="SVA73309.1"/>
    <property type="molecule type" value="Genomic_DNA"/>
</dbReference>
<accession>A0A381Y8A9</accession>
<organism evidence="4">
    <name type="scientific">marine metagenome</name>
    <dbReference type="NCBI Taxonomy" id="408172"/>
    <lineage>
        <taxon>unclassified sequences</taxon>
        <taxon>metagenomes</taxon>
        <taxon>ecological metagenomes</taxon>
    </lineage>
</organism>
<evidence type="ECO:0000259" key="3">
    <source>
        <dbReference type="Pfam" id="PF01467"/>
    </source>
</evidence>
<proteinExistence type="predicted"/>
<keyword evidence="2" id="KW-0548">Nucleotidyltransferase</keyword>
<evidence type="ECO:0000313" key="4">
    <source>
        <dbReference type="EMBL" id="SVA73309.1"/>
    </source>
</evidence>
<dbReference type="InterPro" id="IPR014729">
    <property type="entry name" value="Rossmann-like_a/b/a_fold"/>
</dbReference>
<feature type="non-terminal residue" evidence="4">
    <location>
        <position position="194"/>
    </location>
</feature>
<dbReference type="SUPFAM" id="SSF52374">
    <property type="entry name" value="Nucleotidylyl transferase"/>
    <property type="match status" value="1"/>
</dbReference>
<protein>
    <recommendedName>
        <fullName evidence="3">Cytidyltransferase-like domain-containing protein</fullName>
    </recommendedName>
</protein>
<dbReference type="InterPro" id="IPR004821">
    <property type="entry name" value="Cyt_trans-like"/>
</dbReference>
<keyword evidence="1" id="KW-0808">Transferase</keyword>
<evidence type="ECO:0000256" key="1">
    <source>
        <dbReference type="ARBA" id="ARBA00022679"/>
    </source>
</evidence>
<reference evidence="4" key="1">
    <citation type="submission" date="2018-05" db="EMBL/GenBank/DDBJ databases">
        <authorList>
            <person name="Lanie J.A."/>
            <person name="Ng W.-L."/>
            <person name="Kazmierczak K.M."/>
            <person name="Andrzejewski T.M."/>
            <person name="Davidsen T.M."/>
            <person name="Wayne K.J."/>
            <person name="Tettelin H."/>
            <person name="Glass J.I."/>
            <person name="Rusch D."/>
            <person name="Podicherti R."/>
            <person name="Tsui H.-C.T."/>
            <person name="Winkler M.E."/>
        </authorList>
    </citation>
    <scope>NUCLEOTIDE SEQUENCE</scope>
</reference>
<dbReference type="AlphaFoldDB" id="A0A381Y8A9"/>
<dbReference type="PANTHER" id="PTHR21342">
    <property type="entry name" value="PHOSPHOPANTETHEINE ADENYLYLTRANSFERASE"/>
    <property type="match status" value="1"/>
</dbReference>
<gene>
    <name evidence="4" type="ORF">METZ01_LOCUS126163</name>
</gene>
<dbReference type="Pfam" id="PF01467">
    <property type="entry name" value="CTP_transf_like"/>
    <property type="match status" value="1"/>
</dbReference>
<dbReference type="GO" id="GO:0016779">
    <property type="term" value="F:nucleotidyltransferase activity"/>
    <property type="evidence" value="ECO:0007669"/>
    <property type="project" value="UniProtKB-KW"/>
</dbReference>
<feature type="domain" description="Cytidyltransferase-like" evidence="3">
    <location>
        <begin position="16"/>
        <end position="79"/>
    </location>
</feature>